<name>A0ABD0UJW3_DENTH</name>
<comment type="caution">
    <text evidence="1">The sequence shown here is derived from an EMBL/GenBank/DDBJ whole genome shotgun (WGS) entry which is preliminary data.</text>
</comment>
<proteinExistence type="predicted"/>
<evidence type="ECO:0000313" key="2">
    <source>
        <dbReference type="Proteomes" id="UP001552299"/>
    </source>
</evidence>
<keyword evidence="2" id="KW-1185">Reference proteome</keyword>
<reference evidence="1 2" key="1">
    <citation type="journal article" date="2024" name="Plant Biotechnol. J.">
        <title>Dendrobium thyrsiflorum genome and its molecular insights into genes involved in important horticultural traits.</title>
        <authorList>
            <person name="Chen B."/>
            <person name="Wang J.Y."/>
            <person name="Zheng P.J."/>
            <person name="Li K.L."/>
            <person name="Liang Y.M."/>
            <person name="Chen X.F."/>
            <person name="Zhang C."/>
            <person name="Zhao X."/>
            <person name="He X."/>
            <person name="Zhang G.Q."/>
            <person name="Liu Z.J."/>
            <person name="Xu Q."/>
        </authorList>
    </citation>
    <scope>NUCLEOTIDE SEQUENCE [LARGE SCALE GENOMIC DNA]</scope>
    <source>
        <strain evidence="1">GZMU011</strain>
    </source>
</reference>
<organism evidence="1 2">
    <name type="scientific">Dendrobium thyrsiflorum</name>
    <name type="common">Pinecone-like raceme dendrobium</name>
    <name type="synonym">Orchid</name>
    <dbReference type="NCBI Taxonomy" id="117978"/>
    <lineage>
        <taxon>Eukaryota</taxon>
        <taxon>Viridiplantae</taxon>
        <taxon>Streptophyta</taxon>
        <taxon>Embryophyta</taxon>
        <taxon>Tracheophyta</taxon>
        <taxon>Spermatophyta</taxon>
        <taxon>Magnoliopsida</taxon>
        <taxon>Liliopsida</taxon>
        <taxon>Asparagales</taxon>
        <taxon>Orchidaceae</taxon>
        <taxon>Epidendroideae</taxon>
        <taxon>Malaxideae</taxon>
        <taxon>Dendrobiinae</taxon>
        <taxon>Dendrobium</taxon>
    </lineage>
</organism>
<gene>
    <name evidence="1" type="ORF">M5K25_021503</name>
</gene>
<accession>A0ABD0UJW3</accession>
<dbReference type="AlphaFoldDB" id="A0ABD0UJW3"/>
<evidence type="ECO:0000313" key="1">
    <source>
        <dbReference type="EMBL" id="KAL0910513.1"/>
    </source>
</evidence>
<protein>
    <submittedName>
        <fullName evidence="1">Uncharacterized protein</fullName>
    </submittedName>
</protein>
<dbReference type="EMBL" id="JANQDX010000016">
    <property type="protein sequence ID" value="KAL0910513.1"/>
    <property type="molecule type" value="Genomic_DNA"/>
</dbReference>
<sequence>MRVAPGNDNSLENLWAEHRSLTQQTQDLASEVHHFYEEVRQELRAISHRLDRLQAAQTVTPTVLPAMR</sequence>
<dbReference type="Proteomes" id="UP001552299">
    <property type="component" value="Unassembled WGS sequence"/>
</dbReference>